<accession>A0A067RAU6</accession>
<keyword evidence="2" id="KW-1185">Reference proteome</keyword>
<dbReference type="Proteomes" id="UP000027135">
    <property type="component" value="Unassembled WGS sequence"/>
</dbReference>
<name>A0A067RAU6_ZOONE</name>
<dbReference type="Gene3D" id="3.80.10.10">
    <property type="entry name" value="Ribonuclease Inhibitor"/>
    <property type="match status" value="2"/>
</dbReference>
<reference evidence="1 2" key="1">
    <citation type="journal article" date="2014" name="Nat. Commun.">
        <title>Molecular traces of alternative social organization in a termite genome.</title>
        <authorList>
            <person name="Terrapon N."/>
            <person name="Li C."/>
            <person name="Robertson H.M."/>
            <person name="Ji L."/>
            <person name="Meng X."/>
            <person name="Booth W."/>
            <person name="Chen Z."/>
            <person name="Childers C.P."/>
            <person name="Glastad K.M."/>
            <person name="Gokhale K."/>
            <person name="Gowin J."/>
            <person name="Gronenberg W."/>
            <person name="Hermansen R.A."/>
            <person name="Hu H."/>
            <person name="Hunt B.G."/>
            <person name="Huylmans A.K."/>
            <person name="Khalil S.M."/>
            <person name="Mitchell R.D."/>
            <person name="Munoz-Torres M.C."/>
            <person name="Mustard J.A."/>
            <person name="Pan H."/>
            <person name="Reese J.T."/>
            <person name="Scharf M.E."/>
            <person name="Sun F."/>
            <person name="Vogel H."/>
            <person name="Xiao J."/>
            <person name="Yang W."/>
            <person name="Yang Z."/>
            <person name="Yang Z."/>
            <person name="Zhou J."/>
            <person name="Zhu J."/>
            <person name="Brent C.S."/>
            <person name="Elsik C.G."/>
            <person name="Goodisman M.A."/>
            <person name="Liberles D.A."/>
            <person name="Roe R.M."/>
            <person name="Vargo E.L."/>
            <person name="Vilcinskas A."/>
            <person name="Wang J."/>
            <person name="Bornberg-Bauer E."/>
            <person name="Korb J."/>
            <person name="Zhang G."/>
            <person name="Liebig J."/>
        </authorList>
    </citation>
    <scope>NUCLEOTIDE SEQUENCE [LARGE SCALE GENOMIC DNA]</scope>
    <source>
        <tissue evidence="1">Whole organism</tissue>
    </source>
</reference>
<organism evidence="1 2">
    <name type="scientific">Zootermopsis nevadensis</name>
    <name type="common">Dampwood termite</name>
    <dbReference type="NCBI Taxonomy" id="136037"/>
    <lineage>
        <taxon>Eukaryota</taxon>
        <taxon>Metazoa</taxon>
        <taxon>Ecdysozoa</taxon>
        <taxon>Arthropoda</taxon>
        <taxon>Hexapoda</taxon>
        <taxon>Insecta</taxon>
        <taxon>Pterygota</taxon>
        <taxon>Neoptera</taxon>
        <taxon>Polyneoptera</taxon>
        <taxon>Dictyoptera</taxon>
        <taxon>Blattodea</taxon>
        <taxon>Blattoidea</taxon>
        <taxon>Termitoidae</taxon>
        <taxon>Termopsidae</taxon>
        <taxon>Zootermopsis</taxon>
    </lineage>
</organism>
<proteinExistence type="predicted"/>
<dbReference type="InterPro" id="IPR032675">
    <property type="entry name" value="LRR_dom_sf"/>
</dbReference>
<dbReference type="InParanoid" id="A0A067RAU6"/>
<evidence type="ECO:0000313" key="2">
    <source>
        <dbReference type="Proteomes" id="UP000027135"/>
    </source>
</evidence>
<dbReference type="SUPFAM" id="SSF52058">
    <property type="entry name" value="L domain-like"/>
    <property type="match status" value="1"/>
</dbReference>
<evidence type="ECO:0000313" key="1">
    <source>
        <dbReference type="EMBL" id="KDR20992.1"/>
    </source>
</evidence>
<dbReference type="AlphaFoldDB" id="A0A067RAU6"/>
<protein>
    <submittedName>
        <fullName evidence="1">Uncharacterized protein</fullName>
    </submittedName>
</protein>
<gene>
    <name evidence="1" type="ORF">L798_04504</name>
</gene>
<sequence>MLDSTTNRGEQCWLSVCGEPEHDHHQSVVTDINMPPVKLPMTITESFVHKFAHIVKARSKACIRKLPRAARIGLPVYLQQIQNMQREADSYYEILTTLPIQVSADISYAVFRNIINTIAKYDSKYKSLKRRDFSAYDEQYNTACINIVRSVLCPSISYYDTTQMLSSFAQKLVIETLDSLNNLSSLIFDTETEIDHSALLANNIHHLRKLETFKYKFHCSDTVVEELGLHCSELKVISLSNSRAVTNVSVSHLLRLKKLQYVNVSKTSISCELYQLLLINLPEIENINCRDLHENVLGNIATESLHTVTNYRGPIINTDNLIQKCSNITSIILYEVNEDVSKLSALNSLKSLDITGGNYETSNLNMFLKDRGLKLCELHLHNVLKVNTSHIIKYCSALLSLSLEECIFEPSGKHAVFDRATPHYKSTQILNLTEAVGHEVHFEHLIHYVNLVKLYSKGARIINDHSIHKAIKLGGLGNLEEFRVEETRFGALTVKTAKRLIRHCKNLTILGYLECWTKVNERQIRQLKHKTEKKKLDLQILTHT</sequence>
<dbReference type="EMBL" id="KK852575">
    <property type="protein sequence ID" value="KDR20992.1"/>
    <property type="molecule type" value="Genomic_DNA"/>
</dbReference>
<dbReference type="OrthoDB" id="63112at2759"/>